<dbReference type="RefSeq" id="WP_081089201.1">
    <property type="nucleotide sequence ID" value="NZ_JABFNP010000004.1"/>
</dbReference>
<evidence type="ECO:0000256" key="5">
    <source>
        <dbReference type="SAM" id="Phobius"/>
    </source>
</evidence>
<dbReference type="Gene3D" id="3.10.105.10">
    <property type="entry name" value="Dipeptide-binding Protein, Domain 3"/>
    <property type="match status" value="1"/>
</dbReference>
<comment type="subcellular location">
    <subcellularLocation>
        <location evidence="1">Periplasm</location>
    </subcellularLocation>
</comment>
<dbReference type="AlphaFoldDB" id="A0A368NPC2"/>
<dbReference type="PIRSF" id="PIRSF002741">
    <property type="entry name" value="MppA"/>
    <property type="match status" value="1"/>
</dbReference>
<evidence type="ECO:0000313" key="9">
    <source>
        <dbReference type="Proteomes" id="UP000436911"/>
    </source>
</evidence>
<protein>
    <submittedName>
        <fullName evidence="8">ABC transporter substrate-binding protein</fullName>
    </submittedName>
</protein>
<dbReference type="Proteomes" id="UP000436911">
    <property type="component" value="Unassembled WGS sequence"/>
</dbReference>
<dbReference type="GeneID" id="60684038"/>
<dbReference type="GO" id="GO:1904680">
    <property type="term" value="F:peptide transmembrane transporter activity"/>
    <property type="evidence" value="ECO:0007669"/>
    <property type="project" value="TreeGrafter"/>
</dbReference>
<feature type="transmembrane region" description="Helical" evidence="5">
    <location>
        <begin position="12"/>
        <end position="35"/>
    </location>
</feature>
<keyword evidence="5" id="KW-0812">Transmembrane</keyword>
<reference evidence="8 10" key="2">
    <citation type="submission" date="2019-12" db="EMBL/GenBank/DDBJ databases">
        <title>Whole-genome sequencing of Allorhizobium vitis.</title>
        <authorList>
            <person name="Gan H.M."/>
            <person name="Szegedi E."/>
            <person name="Burr T."/>
            <person name="Savka M.A."/>
        </authorList>
    </citation>
    <scope>NUCLEOTIDE SEQUENCE [LARGE SCALE GENOMIC DNA]</scope>
    <source>
        <strain evidence="8 10">CG516</strain>
    </source>
</reference>
<dbReference type="PANTHER" id="PTHR30290">
    <property type="entry name" value="PERIPLASMIC BINDING COMPONENT OF ABC TRANSPORTER"/>
    <property type="match status" value="1"/>
</dbReference>
<name>A0A368NPC2_AGRVI</name>
<keyword evidence="3" id="KW-0813">Transport</keyword>
<keyword evidence="5" id="KW-1133">Transmembrane helix</keyword>
<dbReference type="Gene3D" id="3.40.190.10">
    <property type="entry name" value="Periplasmic binding protein-like II"/>
    <property type="match status" value="1"/>
</dbReference>
<dbReference type="GO" id="GO:0030288">
    <property type="term" value="C:outer membrane-bounded periplasmic space"/>
    <property type="evidence" value="ECO:0007669"/>
    <property type="project" value="UniProtKB-ARBA"/>
</dbReference>
<comment type="similarity">
    <text evidence="2">Belongs to the bacterial solute-binding protein 5 family.</text>
</comment>
<proteinExistence type="inferred from homology"/>
<evidence type="ECO:0000256" key="4">
    <source>
        <dbReference type="ARBA" id="ARBA00022729"/>
    </source>
</evidence>
<evidence type="ECO:0000313" key="8">
    <source>
        <dbReference type="EMBL" id="MUZ75999.1"/>
    </source>
</evidence>
<dbReference type="InterPro" id="IPR039424">
    <property type="entry name" value="SBP_5"/>
</dbReference>
<keyword evidence="5" id="KW-0472">Membrane</keyword>
<dbReference type="Gene3D" id="3.90.76.10">
    <property type="entry name" value="Dipeptide-binding Protein, Domain 1"/>
    <property type="match status" value="1"/>
</dbReference>
<dbReference type="GO" id="GO:0015833">
    <property type="term" value="P:peptide transport"/>
    <property type="evidence" value="ECO:0007669"/>
    <property type="project" value="TreeGrafter"/>
</dbReference>
<dbReference type="InterPro" id="IPR000914">
    <property type="entry name" value="SBP_5_dom"/>
</dbReference>
<dbReference type="EMBL" id="WPHR01000043">
    <property type="protein sequence ID" value="MUZ75999.1"/>
    <property type="molecule type" value="Genomic_DNA"/>
</dbReference>
<evidence type="ECO:0000256" key="1">
    <source>
        <dbReference type="ARBA" id="ARBA00004418"/>
    </source>
</evidence>
<dbReference type="EMBL" id="QUSG01000033">
    <property type="protein sequence ID" value="KAA3519340.1"/>
    <property type="molecule type" value="Genomic_DNA"/>
</dbReference>
<evidence type="ECO:0000313" key="10">
    <source>
        <dbReference type="Proteomes" id="UP000477951"/>
    </source>
</evidence>
<dbReference type="OrthoDB" id="9803988at2"/>
<dbReference type="Pfam" id="PF00496">
    <property type="entry name" value="SBP_bac_5"/>
    <property type="match status" value="1"/>
</dbReference>
<organism evidence="8 10">
    <name type="scientific">Agrobacterium vitis</name>
    <name type="common">Rhizobium vitis</name>
    <dbReference type="NCBI Taxonomy" id="373"/>
    <lineage>
        <taxon>Bacteria</taxon>
        <taxon>Pseudomonadati</taxon>
        <taxon>Pseudomonadota</taxon>
        <taxon>Alphaproteobacteria</taxon>
        <taxon>Hyphomicrobiales</taxon>
        <taxon>Rhizobiaceae</taxon>
        <taxon>Rhizobium/Agrobacterium group</taxon>
        <taxon>Agrobacterium</taxon>
    </lineage>
</organism>
<feature type="domain" description="Solute-binding protein family 5" evidence="6">
    <location>
        <begin position="95"/>
        <end position="453"/>
    </location>
</feature>
<evidence type="ECO:0000256" key="2">
    <source>
        <dbReference type="ARBA" id="ARBA00005695"/>
    </source>
</evidence>
<sequence>MANILKYCEDFAFGSVRFVSVTLALLGASAAIYGINTPSAFAEEQPIKGGEMTIINGSDIKSWDPAIIGGTYPGGPMDMLDAIYGFLVYVDVDGKVQGGMARSLTSTDAKVWTLTLRDSVKFTDGTPYDAEAVKFNWERQAAPDTLSPSQGFVASWIGGVKIVDPLTIEITLPKPDRNFGSSLAQLAPFIASPQALKAAKTKTDIKPVGAGAFVLDSWNQGVSMSMKRNSQYWDQPRPYLDTLKFAIIPETNSRIATVVQGGATMMAGYPYQFGSNAKAAGVATHEIPIPGLYRAYFNQKSGSFTDHRAREAFYEAINPSKLMQAYTQVSGYDIPTNYFTKSSPFYDATYKLPTYNPEHAQELFDQLAKDGKPFNIKLVTYSNSDLKRLASYLQQALSAYDNVTVNLQLVDQAMLSPTCKGQMNFDFCVDGGVLVANGAEPIISNLLSSNGNDNWGKYNSTDMDKELAEANATMDPAAVKAAYTKVQKRVATDLPLYIFGAETRFLLLRDTTGGIVPSNGGILQKQYLYVCKDACVSKASK</sequence>
<dbReference type="GO" id="GO:0043190">
    <property type="term" value="C:ATP-binding cassette (ABC) transporter complex"/>
    <property type="evidence" value="ECO:0007669"/>
    <property type="project" value="InterPro"/>
</dbReference>
<comment type="caution">
    <text evidence="8">The sequence shown here is derived from an EMBL/GenBank/DDBJ whole genome shotgun (WGS) entry which is preliminary data.</text>
</comment>
<gene>
    <name evidence="7" type="ORF">DXT89_26000</name>
    <name evidence="8" type="ORF">GOZ90_25430</name>
</gene>
<evidence type="ECO:0000259" key="6">
    <source>
        <dbReference type="Pfam" id="PF00496"/>
    </source>
</evidence>
<dbReference type="Proteomes" id="UP000477951">
    <property type="component" value="Unassembled WGS sequence"/>
</dbReference>
<dbReference type="PANTHER" id="PTHR30290:SF9">
    <property type="entry name" value="OLIGOPEPTIDE-BINDING PROTEIN APPA"/>
    <property type="match status" value="1"/>
</dbReference>
<accession>A0A368NPC2</accession>
<dbReference type="SUPFAM" id="SSF53850">
    <property type="entry name" value="Periplasmic binding protein-like II"/>
    <property type="match status" value="1"/>
</dbReference>
<evidence type="ECO:0000313" key="7">
    <source>
        <dbReference type="EMBL" id="KAA3519340.1"/>
    </source>
</evidence>
<reference evidence="7 9" key="1">
    <citation type="submission" date="2018-08" db="EMBL/GenBank/DDBJ databases">
        <title>Genome sequencing of Agrobacterium vitis strain ICMP 10754.</title>
        <authorList>
            <person name="Visnovsky S.B."/>
            <person name="Pitman A.R."/>
        </authorList>
    </citation>
    <scope>NUCLEOTIDE SEQUENCE [LARGE SCALE GENOMIC DNA]</scope>
    <source>
        <strain evidence="7 9">ICMP 10754</strain>
    </source>
</reference>
<dbReference type="InterPro" id="IPR030678">
    <property type="entry name" value="Peptide/Ni-bd"/>
</dbReference>
<keyword evidence="4" id="KW-0732">Signal</keyword>
<evidence type="ECO:0000256" key="3">
    <source>
        <dbReference type="ARBA" id="ARBA00022448"/>
    </source>
</evidence>
<dbReference type="CDD" id="cd00995">
    <property type="entry name" value="PBP2_NikA_DppA_OppA_like"/>
    <property type="match status" value="1"/>
</dbReference>